<evidence type="ECO:0000313" key="2">
    <source>
        <dbReference type="Proteomes" id="UP000007266"/>
    </source>
</evidence>
<dbReference type="Proteomes" id="UP000007266">
    <property type="component" value="Linkage group 2"/>
</dbReference>
<protein>
    <submittedName>
        <fullName evidence="1">Leucine-rich repeat-containing protein C10orf11 homolog-like Protein</fullName>
    </submittedName>
</protein>
<dbReference type="PROSITE" id="PS51450">
    <property type="entry name" value="LRR"/>
    <property type="match status" value="1"/>
</dbReference>
<dbReference type="InterPro" id="IPR001611">
    <property type="entry name" value="Leu-rich_rpt"/>
</dbReference>
<dbReference type="OrthoDB" id="10251250at2759"/>
<dbReference type="Gene3D" id="3.80.10.10">
    <property type="entry name" value="Ribonuclease Inhibitor"/>
    <property type="match status" value="1"/>
</dbReference>
<gene>
    <name evidence="1" type="primary">GLEAN_00169</name>
    <name evidence="1" type="ORF">TcasGA2_TC000169</name>
</gene>
<evidence type="ECO:0000313" key="1">
    <source>
        <dbReference type="EMBL" id="EEZ97805.1"/>
    </source>
</evidence>
<dbReference type="HOGENOM" id="CLU_1050872_0_0_1"/>
<dbReference type="SUPFAM" id="SSF52058">
    <property type="entry name" value="L domain-like"/>
    <property type="match status" value="1"/>
</dbReference>
<dbReference type="PhylomeDB" id="D6WCN2"/>
<reference evidence="1 2" key="1">
    <citation type="journal article" date="2008" name="Nature">
        <title>The genome of the model beetle and pest Tribolium castaneum.</title>
        <authorList>
            <consortium name="Tribolium Genome Sequencing Consortium"/>
            <person name="Richards S."/>
            <person name="Gibbs R.A."/>
            <person name="Weinstock G.M."/>
            <person name="Brown S.J."/>
            <person name="Denell R."/>
            <person name="Beeman R.W."/>
            <person name="Gibbs R."/>
            <person name="Beeman R.W."/>
            <person name="Brown S.J."/>
            <person name="Bucher G."/>
            <person name="Friedrich M."/>
            <person name="Grimmelikhuijzen C.J."/>
            <person name="Klingler M."/>
            <person name="Lorenzen M."/>
            <person name="Richards S."/>
            <person name="Roth S."/>
            <person name="Schroder R."/>
            <person name="Tautz D."/>
            <person name="Zdobnov E.M."/>
            <person name="Muzny D."/>
            <person name="Gibbs R.A."/>
            <person name="Weinstock G.M."/>
            <person name="Attaway T."/>
            <person name="Bell S."/>
            <person name="Buhay C.J."/>
            <person name="Chandrabose M.N."/>
            <person name="Chavez D."/>
            <person name="Clerk-Blankenburg K.P."/>
            <person name="Cree A."/>
            <person name="Dao M."/>
            <person name="Davis C."/>
            <person name="Chacko J."/>
            <person name="Dinh H."/>
            <person name="Dugan-Rocha S."/>
            <person name="Fowler G."/>
            <person name="Garner T.T."/>
            <person name="Garnes J."/>
            <person name="Gnirke A."/>
            <person name="Hawes A."/>
            <person name="Hernandez J."/>
            <person name="Hines S."/>
            <person name="Holder M."/>
            <person name="Hume J."/>
            <person name="Jhangiani S.N."/>
            <person name="Joshi V."/>
            <person name="Khan Z.M."/>
            <person name="Jackson L."/>
            <person name="Kovar C."/>
            <person name="Kowis A."/>
            <person name="Lee S."/>
            <person name="Lewis L.R."/>
            <person name="Margolis J."/>
            <person name="Morgan M."/>
            <person name="Nazareth L.V."/>
            <person name="Nguyen N."/>
            <person name="Okwuonu G."/>
            <person name="Parker D."/>
            <person name="Richards S."/>
            <person name="Ruiz S.J."/>
            <person name="Santibanez J."/>
            <person name="Savard J."/>
            <person name="Scherer S.E."/>
            <person name="Schneider B."/>
            <person name="Sodergren E."/>
            <person name="Tautz D."/>
            <person name="Vattahil S."/>
            <person name="Villasana D."/>
            <person name="White C.S."/>
            <person name="Wright R."/>
            <person name="Park Y."/>
            <person name="Beeman R.W."/>
            <person name="Lord J."/>
            <person name="Oppert B."/>
            <person name="Lorenzen M."/>
            <person name="Brown S."/>
            <person name="Wang L."/>
            <person name="Savard J."/>
            <person name="Tautz D."/>
            <person name="Richards S."/>
            <person name="Weinstock G."/>
            <person name="Gibbs R.A."/>
            <person name="Liu Y."/>
            <person name="Worley K."/>
            <person name="Weinstock G."/>
            <person name="Elsik C.G."/>
            <person name="Reese J.T."/>
            <person name="Elhaik E."/>
            <person name="Landan G."/>
            <person name="Graur D."/>
            <person name="Arensburger P."/>
            <person name="Atkinson P."/>
            <person name="Beeman R.W."/>
            <person name="Beidler J."/>
            <person name="Brown S.J."/>
            <person name="Demuth J.P."/>
            <person name="Drury D.W."/>
            <person name="Du Y.Z."/>
            <person name="Fujiwara H."/>
            <person name="Lorenzen M."/>
            <person name="Maselli V."/>
            <person name="Osanai M."/>
            <person name="Park Y."/>
            <person name="Robertson H.M."/>
            <person name="Tu Z."/>
            <person name="Wang J.J."/>
            <person name="Wang S."/>
            <person name="Richards S."/>
            <person name="Song H."/>
            <person name="Zhang L."/>
            <person name="Sodergren E."/>
            <person name="Werner D."/>
            <person name="Stanke M."/>
            <person name="Morgenstern B."/>
            <person name="Solovyev V."/>
            <person name="Kosarev P."/>
            <person name="Brown G."/>
            <person name="Chen H.C."/>
            <person name="Ermolaeva O."/>
            <person name="Hlavina W."/>
            <person name="Kapustin Y."/>
            <person name="Kiryutin B."/>
            <person name="Kitts P."/>
            <person name="Maglott D."/>
            <person name="Pruitt K."/>
            <person name="Sapojnikov V."/>
            <person name="Souvorov A."/>
            <person name="Mackey A.J."/>
            <person name="Waterhouse R.M."/>
            <person name="Wyder S."/>
            <person name="Zdobnov E.M."/>
            <person name="Zdobnov E.M."/>
            <person name="Wyder S."/>
            <person name="Kriventseva E.V."/>
            <person name="Kadowaki T."/>
            <person name="Bork P."/>
            <person name="Aranda M."/>
            <person name="Bao R."/>
            <person name="Beermann A."/>
            <person name="Berns N."/>
            <person name="Bolognesi R."/>
            <person name="Bonneton F."/>
            <person name="Bopp D."/>
            <person name="Brown S.J."/>
            <person name="Bucher G."/>
            <person name="Butts T."/>
            <person name="Chaumot A."/>
            <person name="Denell R.E."/>
            <person name="Ferrier D.E."/>
            <person name="Friedrich M."/>
            <person name="Gordon C.M."/>
            <person name="Jindra M."/>
            <person name="Klingler M."/>
            <person name="Lan Q."/>
            <person name="Lattorff H.M."/>
            <person name="Laudet V."/>
            <person name="von Levetsow C."/>
            <person name="Liu Z."/>
            <person name="Lutz R."/>
            <person name="Lynch J.A."/>
            <person name="da Fonseca R.N."/>
            <person name="Posnien N."/>
            <person name="Reuter R."/>
            <person name="Roth S."/>
            <person name="Savard J."/>
            <person name="Schinko J.B."/>
            <person name="Schmitt C."/>
            <person name="Schoppmeier M."/>
            <person name="Schroder R."/>
            <person name="Shippy T.D."/>
            <person name="Simonnet F."/>
            <person name="Marques-Souza H."/>
            <person name="Tautz D."/>
            <person name="Tomoyasu Y."/>
            <person name="Trauner J."/>
            <person name="Van der Zee M."/>
            <person name="Vervoort M."/>
            <person name="Wittkopp N."/>
            <person name="Wimmer E.A."/>
            <person name="Yang X."/>
            <person name="Jones A.K."/>
            <person name="Sattelle D.B."/>
            <person name="Ebert P.R."/>
            <person name="Nelson D."/>
            <person name="Scott J.G."/>
            <person name="Beeman R.W."/>
            <person name="Muthukrishnan S."/>
            <person name="Kramer K.J."/>
            <person name="Arakane Y."/>
            <person name="Beeman R.W."/>
            <person name="Zhu Q."/>
            <person name="Hogenkamp D."/>
            <person name="Dixit R."/>
            <person name="Oppert B."/>
            <person name="Jiang H."/>
            <person name="Zou Z."/>
            <person name="Marshall J."/>
            <person name="Elpidina E."/>
            <person name="Vinokurov K."/>
            <person name="Oppert C."/>
            <person name="Zou Z."/>
            <person name="Evans J."/>
            <person name="Lu Z."/>
            <person name="Zhao P."/>
            <person name="Sumathipala N."/>
            <person name="Altincicek B."/>
            <person name="Vilcinskas A."/>
            <person name="Williams M."/>
            <person name="Hultmark D."/>
            <person name="Hetru C."/>
            <person name="Jiang H."/>
            <person name="Grimmelikhuijzen C.J."/>
            <person name="Hauser F."/>
            <person name="Cazzamali G."/>
            <person name="Williamson M."/>
            <person name="Park Y."/>
            <person name="Li B."/>
            <person name="Tanaka Y."/>
            <person name="Predel R."/>
            <person name="Neupert S."/>
            <person name="Schachtner J."/>
            <person name="Verleyen P."/>
            <person name="Raible F."/>
            <person name="Bork P."/>
            <person name="Friedrich M."/>
            <person name="Walden K.K."/>
            <person name="Robertson H.M."/>
            <person name="Angeli S."/>
            <person name="Foret S."/>
            <person name="Bucher G."/>
            <person name="Schuetz S."/>
            <person name="Maleszka R."/>
            <person name="Wimmer E.A."/>
            <person name="Beeman R.W."/>
            <person name="Lorenzen M."/>
            <person name="Tomoyasu Y."/>
            <person name="Miller S.C."/>
            <person name="Grossmann D."/>
            <person name="Bucher G."/>
        </authorList>
    </citation>
    <scope>NUCLEOTIDE SEQUENCE [LARGE SCALE GENOMIC DNA]</scope>
    <source>
        <strain evidence="1 2">Georgia GA2</strain>
    </source>
</reference>
<keyword evidence="2" id="KW-1185">Reference proteome</keyword>
<organism evidence="1 2">
    <name type="scientific">Tribolium castaneum</name>
    <name type="common">Red flour beetle</name>
    <dbReference type="NCBI Taxonomy" id="7070"/>
    <lineage>
        <taxon>Eukaryota</taxon>
        <taxon>Metazoa</taxon>
        <taxon>Ecdysozoa</taxon>
        <taxon>Arthropoda</taxon>
        <taxon>Hexapoda</taxon>
        <taxon>Insecta</taxon>
        <taxon>Pterygota</taxon>
        <taxon>Neoptera</taxon>
        <taxon>Endopterygota</taxon>
        <taxon>Coleoptera</taxon>
        <taxon>Polyphaga</taxon>
        <taxon>Cucujiformia</taxon>
        <taxon>Tenebrionidae</taxon>
        <taxon>Tenebrionidae incertae sedis</taxon>
        <taxon>Tribolium</taxon>
    </lineage>
</organism>
<proteinExistence type="predicted"/>
<name>D6WCN2_TRICA</name>
<dbReference type="PANTHER" id="PTHR46282">
    <property type="entry name" value="LEUCINE-RICH MELANOCYTE DIFFERENTIATION-ASSOCIATED PROTEIN"/>
    <property type="match status" value="1"/>
</dbReference>
<sequence>MDNIEFLDEDVLSVVDISRSFEDEEVDVFSMASLGNYVLLGHRTENSDTNDEKLHRLSLAYEKLHTVPKILLQELAPKIKILDLSHNEFDNLDFLSEFKALTTFICDHNNISSNTNLPFLPTLELLWLNHCKVTSLYPWAKKLQSSCPNLKFLSLMGNPVAPSYLNGGNFYEYLQYRLFIISLFPKLVHLDDRPVNTDQRIEAERLYRKPLVERLVMNISTPEYLRHITEIFTPAAITHEKNLIV</sequence>
<dbReference type="OMA" id="FYDYLQY"/>
<dbReference type="AlphaFoldDB" id="D6WCN2"/>
<dbReference type="STRING" id="7070.D6WCN2"/>
<accession>D6WCN2</accession>
<dbReference type="InterPro" id="IPR043313">
    <property type="entry name" value="LRMDA"/>
</dbReference>
<dbReference type="EMBL" id="KQ971317">
    <property type="protein sequence ID" value="EEZ97805.1"/>
    <property type="molecule type" value="Genomic_DNA"/>
</dbReference>
<dbReference type="Pfam" id="PF14580">
    <property type="entry name" value="LRR_9"/>
    <property type="match status" value="1"/>
</dbReference>
<dbReference type="eggNOG" id="KOG1644">
    <property type="taxonomic scope" value="Eukaryota"/>
</dbReference>
<reference evidence="1 2" key="2">
    <citation type="journal article" date="2010" name="Nucleic Acids Res.">
        <title>BeetleBase in 2010: revisions to provide comprehensive genomic information for Tribolium castaneum.</title>
        <authorList>
            <person name="Kim H.S."/>
            <person name="Murphy T."/>
            <person name="Xia J."/>
            <person name="Caragea D."/>
            <person name="Park Y."/>
            <person name="Beeman R.W."/>
            <person name="Lorenzen M.D."/>
            <person name="Butcher S."/>
            <person name="Manak J.R."/>
            <person name="Brown S.J."/>
        </authorList>
    </citation>
    <scope>GENOME REANNOTATION</scope>
    <source>
        <strain evidence="1 2">Georgia GA2</strain>
    </source>
</reference>
<dbReference type="InterPro" id="IPR032675">
    <property type="entry name" value="LRR_dom_sf"/>
</dbReference>
<dbReference type="PANTHER" id="PTHR46282:SF1">
    <property type="entry name" value="LEUCINE-RICH REPEAT-CONTAINING PROTEIN 72-LIKE"/>
    <property type="match status" value="1"/>
</dbReference>